<name>A0A9Q0LAD6_ANAIG</name>
<dbReference type="CDD" id="cd11289">
    <property type="entry name" value="gelsolin_S2_like"/>
    <property type="match status" value="1"/>
</dbReference>
<dbReference type="Proteomes" id="UP001149090">
    <property type="component" value="Unassembled WGS sequence"/>
</dbReference>
<dbReference type="GO" id="GO:0051014">
    <property type="term" value="P:actin filament severing"/>
    <property type="evidence" value="ECO:0007669"/>
    <property type="project" value="TreeGrafter"/>
</dbReference>
<gene>
    <name evidence="6" type="ORF">M0811_12236</name>
</gene>
<dbReference type="CDD" id="cd11291">
    <property type="entry name" value="gelsolin_S6_like"/>
    <property type="match status" value="1"/>
</dbReference>
<dbReference type="GO" id="GO:0005546">
    <property type="term" value="F:phosphatidylinositol-4,5-bisphosphate binding"/>
    <property type="evidence" value="ECO:0007669"/>
    <property type="project" value="TreeGrafter"/>
</dbReference>
<dbReference type="SUPFAM" id="SSF47050">
    <property type="entry name" value="VHP, Villin headpiece domain"/>
    <property type="match status" value="1"/>
</dbReference>
<dbReference type="CDD" id="cd11288">
    <property type="entry name" value="gelsolin_S5_like"/>
    <property type="match status" value="1"/>
</dbReference>
<dbReference type="AlphaFoldDB" id="A0A9Q0LAD6"/>
<feature type="domain" description="HP" evidence="5">
    <location>
        <begin position="739"/>
        <end position="802"/>
    </location>
</feature>
<dbReference type="CDD" id="cd11293">
    <property type="entry name" value="gelsolin_S4_like"/>
    <property type="match status" value="1"/>
</dbReference>
<dbReference type="Gene3D" id="1.10.950.10">
    <property type="entry name" value="Villin headpiece domain"/>
    <property type="match status" value="1"/>
</dbReference>
<dbReference type="Pfam" id="PF02209">
    <property type="entry name" value="VHP"/>
    <property type="match status" value="1"/>
</dbReference>
<evidence type="ECO:0000256" key="2">
    <source>
        <dbReference type="ARBA" id="ARBA00022467"/>
    </source>
</evidence>
<dbReference type="CDD" id="cd11292">
    <property type="entry name" value="gelsolin_S3_like"/>
    <property type="match status" value="1"/>
</dbReference>
<dbReference type="InterPro" id="IPR029006">
    <property type="entry name" value="ADF-H/Gelsolin-like_dom_sf"/>
</dbReference>
<dbReference type="GO" id="GO:0051015">
    <property type="term" value="F:actin filament binding"/>
    <property type="evidence" value="ECO:0007669"/>
    <property type="project" value="InterPro"/>
</dbReference>
<keyword evidence="4" id="KW-0009">Actin-binding</keyword>
<evidence type="ECO:0000256" key="4">
    <source>
        <dbReference type="ARBA" id="ARBA00023203"/>
    </source>
</evidence>
<dbReference type="InterPro" id="IPR036886">
    <property type="entry name" value="Villin_headpiece_dom_sf"/>
</dbReference>
<dbReference type="GO" id="GO:0008154">
    <property type="term" value="P:actin polymerization or depolymerization"/>
    <property type="evidence" value="ECO:0007669"/>
    <property type="project" value="TreeGrafter"/>
</dbReference>
<dbReference type="InterPro" id="IPR007123">
    <property type="entry name" value="Gelsolin-like_dom"/>
</dbReference>
<dbReference type="SMART" id="SM00153">
    <property type="entry name" value="VHP"/>
    <property type="match status" value="1"/>
</dbReference>
<accession>A0A9Q0LAD6</accession>
<dbReference type="FunFam" id="3.40.20.10:FF:000001">
    <property type="entry name" value="Gelsolin"/>
    <property type="match status" value="1"/>
</dbReference>
<dbReference type="GO" id="GO:0015629">
    <property type="term" value="C:actin cytoskeleton"/>
    <property type="evidence" value="ECO:0007669"/>
    <property type="project" value="TreeGrafter"/>
</dbReference>
<dbReference type="PANTHER" id="PTHR11977:SF51">
    <property type="entry name" value="PROTEIN FLIGHTLESS-1 HOMOLOG"/>
    <property type="match status" value="1"/>
</dbReference>
<keyword evidence="3" id="KW-0677">Repeat</keyword>
<reference evidence="6" key="1">
    <citation type="submission" date="2022-10" db="EMBL/GenBank/DDBJ databases">
        <title>Novel sulphate-reducing endosymbionts in the free-living metamonad Anaeramoeba.</title>
        <authorList>
            <person name="Jerlstrom-Hultqvist J."/>
            <person name="Cepicka I."/>
            <person name="Gallot-Lavallee L."/>
            <person name="Salas-Leiva D."/>
            <person name="Curtis B.A."/>
            <person name="Zahonova K."/>
            <person name="Pipaliya S."/>
            <person name="Dacks J."/>
            <person name="Roger A.J."/>
        </authorList>
    </citation>
    <scope>NUCLEOTIDE SEQUENCE</scope>
    <source>
        <strain evidence="6">BMAN</strain>
    </source>
</reference>
<dbReference type="CDD" id="cd11290">
    <property type="entry name" value="gelsolin_S1_like"/>
    <property type="match status" value="1"/>
</dbReference>
<keyword evidence="7" id="KW-1185">Reference proteome</keyword>
<sequence length="802" mass="91326">MTSEFVKFKPGQKPGIEVWRIEKLKVVPWPRPGVFLTGDSFICLHTKKLTFGLGYDAYFWLGTETTQDESGVAAYKTVELDDYLGGKAVHHREVQHHESEMFLALWKGGIEYEEGGIDSGFRHVERDVYKTRLLHLKGRRNVRCTQVPVTHQSLNAGDVFVLDCGLEIFQWNGKEANRMEKMKGLEVVSRIKDDERGGRAKAQIIEQGKEPDEFWKALGGKGRIKTAEEGGDDLAFEKMALSQIVLYRVCDESGELKITEEARAPLKRAMLDTMDCFILDCTSEIFVWIGKGSTDQEKRESMKNAVAFLTKNNRPNWTPVTRVIEGGETPLFIEKFPDWRKVKMPKDIQGPERRIAVKQEQPKIDVSKMHEKQEYKERMVDDGSGKLKIWRVEDFKRADVDPKTYGQFWGGDSYIILYTYLDHGRESHIIYFWQGRDSTQDEKGASALLTKELDDSMGGCAVQVRVVQGKEPNHFLSLFKGEMVVRTGGKASGFKTLKETDTDKIDESKIELFHVRGTNAINTRGTEVEAKATSLNSGDVFILNIPHKQYVWYGKGSNQDEKKTGKHIGDIVKGSRQQQIVNEGSEPQEFWDKLGGKTKYADEDYLQDDPADPRLFHMSDATGVFRVEEVFNFSQDDLTNDDVYLLDTYNEIFIWIGGESNPNEHQKAMETAVDYIKNAPDGRSPDTPILRIVAGHEPQLFTAHFLGWDRKKMGTDPYSRKLAAMMGTGPQDVRQELKKYDIKVFPLAALKKKPLPVGVDPTRLETYLSDEEFKKVFAMDKSAFEALPKWKQNNAKKKVGLF</sequence>
<evidence type="ECO:0000313" key="6">
    <source>
        <dbReference type="EMBL" id="KAJ5068815.1"/>
    </source>
</evidence>
<protein>
    <submittedName>
        <fullName evidence="6">Villin</fullName>
    </submittedName>
</protein>
<dbReference type="GO" id="GO:0005737">
    <property type="term" value="C:cytoplasm"/>
    <property type="evidence" value="ECO:0007669"/>
    <property type="project" value="TreeGrafter"/>
</dbReference>
<dbReference type="FunFam" id="3.40.20.10:FF:000005">
    <property type="entry name" value="Gelsolin"/>
    <property type="match status" value="1"/>
</dbReference>
<dbReference type="PRINTS" id="PR00597">
    <property type="entry name" value="GELSOLIN"/>
</dbReference>
<dbReference type="OrthoDB" id="6375767at2759"/>
<comment type="caution">
    <text evidence="6">The sequence shown here is derived from an EMBL/GenBank/DDBJ whole genome shotgun (WGS) entry which is preliminary data.</text>
</comment>
<dbReference type="SUPFAM" id="SSF55753">
    <property type="entry name" value="Actin depolymerizing proteins"/>
    <property type="match status" value="6"/>
</dbReference>
<dbReference type="InterPro" id="IPR007122">
    <property type="entry name" value="Villin/Gelsolin"/>
</dbReference>
<evidence type="ECO:0000313" key="7">
    <source>
        <dbReference type="Proteomes" id="UP001149090"/>
    </source>
</evidence>
<dbReference type="OMA" id="DPNIWSA"/>
<comment type="similarity">
    <text evidence="1">Belongs to the villin/gelsolin family.</text>
</comment>
<evidence type="ECO:0000256" key="1">
    <source>
        <dbReference type="ARBA" id="ARBA00008418"/>
    </source>
</evidence>
<dbReference type="PROSITE" id="PS51089">
    <property type="entry name" value="HP"/>
    <property type="match status" value="1"/>
</dbReference>
<proteinExistence type="inferred from homology"/>
<dbReference type="Gene3D" id="3.40.20.10">
    <property type="entry name" value="Severin"/>
    <property type="match status" value="6"/>
</dbReference>
<dbReference type="Pfam" id="PF00626">
    <property type="entry name" value="Gelsolin"/>
    <property type="match status" value="6"/>
</dbReference>
<dbReference type="GO" id="GO:0051016">
    <property type="term" value="P:barbed-end actin filament capping"/>
    <property type="evidence" value="ECO:0007669"/>
    <property type="project" value="TreeGrafter"/>
</dbReference>
<dbReference type="EMBL" id="JAPDFW010000113">
    <property type="protein sequence ID" value="KAJ5068815.1"/>
    <property type="molecule type" value="Genomic_DNA"/>
</dbReference>
<dbReference type="PANTHER" id="PTHR11977">
    <property type="entry name" value="VILLIN"/>
    <property type="match status" value="1"/>
</dbReference>
<dbReference type="SMART" id="SM00262">
    <property type="entry name" value="GEL"/>
    <property type="match status" value="6"/>
</dbReference>
<evidence type="ECO:0000259" key="5">
    <source>
        <dbReference type="PROSITE" id="PS51089"/>
    </source>
</evidence>
<keyword evidence="2" id="KW-0117">Actin capping</keyword>
<organism evidence="6 7">
    <name type="scientific">Anaeramoeba ignava</name>
    <name type="common">Anaerobic marine amoeba</name>
    <dbReference type="NCBI Taxonomy" id="1746090"/>
    <lineage>
        <taxon>Eukaryota</taxon>
        <taxon>Metamonada</taxon>
        <taxon>Anaeramoebidae</taxon>
        <taxon>Anaeramoeba</taxon>
    </lineage>
</organism>
<evidence type="ECO:0000256" key="3">
    <source>
        <dbReference type="ARBA" id="ARBA00022737"/>
    </source>
</evidence>
<dbReference type="InterPro" id="IPR003128">
    <property type="entry name" value="Villin_headpiece"/>
</dbReference>